<keyword evidence="1" id="KW-1133">Transmembrane helix</keyword>
<keyword evidence="1" id="KW-0812">Transmembrane</keyword>
<protein>
    <submittedName>
        <fullName evidence="2">Uncharacterized protein</fullName>
    </submittedName>
</protein>
<dbReference type="EMBL" id="JJPA01000166">
    <property type="protein sequence ID" value="KKG30454.1"/>
    <property type="molecule type" value="Genomic_DNA"/>
</dbReference>
<comment type="caution">
    <text evidence="2">The sequence shown here is derived from an EMBL/GenBank/DDBJ whole genome shotgun (WGS) entry which is preliminary data.</text>
</comment>
<feature type="transmembrane region" description="Helical" evidence="1">
    <location>
        <begin position="216"/>
        <end position="235"/>
    </location>
</feature>
<dbReference type="RefSeq" id="WP_048044332.1">
    <property type="nucleotide sequence ID" value="NZ_CP187260.1"/>
</dbReference>
<dbReference type="Proteomes" id="UP000034399">
    <property type="component" value="Unassembled WGS sequence"/>
</dbReference>
<proteinExistence type="predicted"/>
<accession>A0A0F8EJU4</accession>
<evidence type="ECO:0000313" key="3">
    <source>
        <dbReference type="Proteomes" id="UP000034399"/>
    </source>
</evidence>
<feature type="transmembrane region" description="Helical" evidence="1">
    <location>
        <begin position="318"/>
        <end position="342"/>
    </location>
</feature>
<name>A0A0F8EJU4_METMZ</name>
<gene>
    <name evidence="2" type="ORF">DU52_08100</name>
</gene>
<evidence type="ECO:0000313" key="2">
    <source>
        <dbReference type="EMBL" id="KKG30454.1"/>
    </source>
</evidence>
<dbReference type="GeneID" id="24838055"/>
<feature type="transmembrane region" description="Helical" evidence="1">
    <location>
        <begin position="247"/>
        <end position="270"/>
    </location>
</feature>
<organism evidence="2 3">
    <name type="scientific">Methanosarcina mazei</name>
    <name type="common">Methanosarcina frisia</name>
    <dbReference type="NCBI Taxonomy" id="2209"/>
    <lineage>
        <taxon>Archaea</taxon>
        <taxon>Methanobacteriati</taxon>
        <taxon>Methanobacteriota</taxon>
        <taxon>Stenosarchaea group</taxon>
        <taxon>Methanomicrobia</taxon>
        <taxon>Methanosarcinales</taxon>
        <taxon>Methanosarcinaceae</taxon>
        <taxon>Methanosarcina</taxon>
    </lineage>
</organism>
<keyword evidence="1" id="KW-0472">Membrane</keyword>
<reference evidence="2 3" key="1">
    <citation type="journal article" date="2015" name="ISME J.">
        <title>Genomic and phenotypic differentiation among Methanosarcina mazei populations from Columbia River sediment.</title>
        <authorList>
            <person name="Youngblut N.D."/>
            <person name="Wirth J.S."/>
            <person name="Henriksen J.R."/>
            <person name="Smith M."/>
            <person name="Simon H."/>
            <person name="Metcalf W.W."/>
            <person name="Whitaker R.J."/>
        </authorList>
    </citation>
    <scope>NUCLEOTIDE SEQUENCE [LARGE SCALE GENOMIC DNA]</scope>
    <source>
        <strain evidence="2 3">3.F.A.1A.1</strain>
    </source>
</reference>
<feature type="transmembrane region" description="Helical" evidence="1">
    <location>
        <begin position="282"/>
        <end position="302"/>
    </location>
</feature>
<sequence>MKRSRSGYFVLLCILIAGTYFLLTPAFAHIPVFEGGGKSPETATHVENPEKSRVLYGQLSEENIHYYSFEVEKGERILLGLIVPAGLEGRIYVPEVDITGAEFFTPDLILMGPGLSSEGEVPENTKIPEGYGVKVFPGKRTGSAIYEGFSPSAFYSLALEDFQAPESGTYYAAVSSAVGEGNYGVVLGYRERFSLSEWLSIPLKQIKTYRWEGQSLPFIFLPLGITLAAGILVILHKKEAAAGFNPARWAGLFSGLFFLGTGFSLIFQMLYSLSRSSYSPEVIITVFLALASSGFGVIALVLSMKDERYGEKSTQKRLYFFVLGLAGLLFWAGWILGPILAFEAAVLPWKRKG</sequence>
<evidence type="ECO:0000256" key="1">
    <source>
        <dbReference type="SAM" id="Phobius"/>
    </source>
</evidence>
<dbReference type="AlphaFoldDB" id="A0A0F8EJU4"/>
<dbReference type="PATRIC" id="fig|2209.61.peg.1771"/>